<dbReference type="OrthoDB" id="272971at2759"/>
<dbReference type="EMBL" id="MKGL01000085">
    <property type="protein sequence ID" value="RNF07509.1"/>
    <property type="molecule type" value="Genomic_DNA"/>
</dbReference>
<dbReference type="RefSeq" id="XP_029239872.1">
    <property type="nucleotide sequence ID" value="XM_029380340.1"/>
</dbReference>
<sequence>MDDISQVVKNYYAVIGQKDEDIFELYRDNRRLQKQLGEVLMGEEERETDRRTLKLLVATLQTELREKQVLIDAQQREGAAIRSAVWRAREILNMSSELDYPVEAVIGACINLYTECAELRARQEYLVGAETHLRLLVCRTLFWAEQHARDAVADACNGAYVTLARLLRCTKETMVEKQRLCESHRAAESAQSERMELMEKQAQLERSQQERVVEEWREQVTCVNRRLLLFQRCLHHERAEKELLVEAACSRLDLMVERGADVERLLALVFRCLVRHDKQLQEVRYEAAVLRGKLQKVRADFSRAKALLRRKRQSDQREQQLGLDCSGGSNTMTRDNGEKEKSDSVHDAFRALQVEHEAFKAEWRKCAEREREARRQAAARINTLKAERSACEIAVAACQERCATLVKALQRTRLEAKRHAKEVRHMQERRDAVRDEVNLYAERIKSLEEMNRVLGERNMAQLSCVESLQKELREKEEALNSAERAFCERIAFLEGRLHMEKEGFLGELKEWTLVLEEARKKLVVAESERDREAMLRGMLVEQHREEERMLKKVLAEEHQAAVVVLQGKIDVLELACGRSAAVIAELRELLHRAKTETSTA</sequence>
<dbReference type="GeneID" id="40327298"/>
<protein>
    <submittedName>
        <fullName evidence="3">Viral A-type inclusion protein</fullName>
    </submittedName>
</protein>
<evidence type="ECO:0000313" key="3">
    <source>
        <dbReference type="EMBL" id="RNF07509.1"/>
    </source>
</evidence>
<reference evidence="3 4" key="1">
    <citation type="journal article" date="2018" name="BMC Genomics">
        <title>Genomic comparison of Trypanosoma conorhini and Trypanosoma rangeli to Trypanosoma cruzi strains of high and low virulence.</title>
        <authorList>
            <person name="Bradwell K.R."/>
            <person name="Koparde V.N."/>
            <person name="Matveyev A.V."/>
            <person name="Serrano M.G."/>
            <person name="Alves J.M."/>
            <person name="Parikh H."/>
            <person name="Huang B."/>
            <person name="Lee V."/>
            <person name="Espinosa-Alvarez O."/>
            <person name="Ortiz P.A."/>
            <person name="Costa-Martins A.G."/>
            <person name="Teixeira M.M."/>
            <person name="Buck G.A."/>
        </authorList>
    </citation>
    <scope>NUCLEOTIDE SEQUENCE [LARGE SCALE GENOMIC DNA]</scope>
    <source>
        <strain evidence="3 4">AM80</strain>
    </source>
</reference>
<evidence type="ECO:0000313" key="4">
    <source>
        <dbReference type="Proteomes" id="UP000283634"/>
    </source>
</evidence>
<feature type="compositionally biased region" description="Basic and acidic residues" evidence="2">
    <location>
        <begin position="335"/>
        <end position="345"/>
    </location>
</feature>
<keyword evidence="1" id="KW-0175">Coiled coil</keyword>
<dbReference type="Proteomes" id="UP000283634">
    <property type="component" value="Unassembled WGS sequence"/>
</dbReference>
<organism evidence="3 4">
    <name type="scientific">Trypanosoma rangeli</name>
    <dbReference type="NCBI Taxonomy" id="5698"/>
    <lineage>
        <taxon>Eukaryota</taxon>
        <taxon>Discoba</taxon>
        <taxon>Euglenozoa</taxon>
        <taxon>Kinetoplastea</taxon>
        <taxon>Metakinetoplastina</taxon>
        <taxon>Trypanosomatida</taxon>
        <taxon>Trypanosomatidae</taxon>
        <taxon>Trypanosoma</taxon>
        <taxon>Herpetosoma</taxon>
    </lineage>
</organism>
<dbReference type="AlphaFoldDB" id="A0A3R7MKL4"/>
<name>A0A3R7MKL4_TRYRA</name>
<evidence type="ECO:0000256" key="1">
    <source>
        <dbReference type="SAM" id="Coils"/>
    </source>
</evidence>
<keyword evidence="4" id="KW-1185">Reference proteome</keyword>
<feature type="coiled-coil region" evidence="1">
    <location>
        <begin position="187"/>
        <end position="219"/>
    </location>
</feature>
<evidence type="ECO:0000256" key="2">
    <source>
        <dbReference type="SAM" id="MobiDB-lite"/>
    </source>
</evidence>
<proteinExistence type="predicted"/>
<feature type="coiled-coil region" evidence="1">
    <location>
        <begin position="367"/>
        <end position="528"/>
    </location>
</feature>
<feature type="region of interest" description="Disordered" evidence="2">
    <location>
        <begin position="310"/>
        <end position="345"/>
    </location>
</feature>
<dbReference type="OMA" id="YEDNKRM"/>
<accession>A0A3R7MKL4</accession>
<comment type="caution">
    <text evidence="3">The sequence shown here is derived from an EMBL/GenBank/DDBJ whole genome shotgun (WGS) entry which is preliminary data.</text>
</comment>
<gene>
    <name evidence="3" type="ORF">TraAM80_03365</name>
</gene>